<feature type="compositionally biased region" description="Acidic residues" evidence="5">
    <location>
        <begin position="29"/>
        <end position="39"/>
    </location>
</feature>
<dbReference type="Proteomes" id="UP000800235">
    <property type="component" value="Unassembled WGS sequence"/>
</dbReference>
<comment type="similarity">
    <text evidence="2">Belongs to the SAS10 family.</text>
</comment>
<evidence type="ECO:0000313" key="7">
    <source>
        <dbReference type="EMBL" id="KAF2431104.1"/>
    </source>
</evidence>
<proteinExistence type="inferred from homology"/>
<feature type="compositionally biased region" description="Basic and acidic residues" evidence="5">
    <location>
        <begin position="12"/>
        <end position="28"/>
    </location>
</feature>
<evidence type="ECO:0000256" key="5">
    <source>
        <dbReference type="SAM" id="MobiDB-lite"/>
    </source>
</evidence>
<accession>A0A9P4TY64</accession>
<feature type="region of interest" description="Disordered" evidence="5">
    <location>
        <begin position="494"/>
        <end position="586"/>
    </location>
</feature>
<evidence type="ECO:0000313" key="8">
    <source>
        <dbReference type="Proteomes" id="UP000800235"/>
    </source>
</evidence>
<feature type="region of interest" description="Disordered" evidence="5">
    <location>
        <begin position="1"/>
        <end position="152"/>
    </location>
</feature>
<name>A0A9P4TY64_9PEZI</name>
<evidence type="ECO:0000256" key="1">
    <source>
        <dbReference type="ARBA" id="ARBA00004123"/>
    </source>
</evidence>
<dbReference type="Pfam" id="PF09368">
    <property type="entry name" value="Sas10"/>
    <property type="match status" value="1"/>
</dbReference>
<dbReference type="InterPro" id="IPR018972">
    <property type="entry name" value="Sas10_C_dom"/>
</dbReference>
<feature type="compositionally biased region" description="Acidic residues" evidence="5">
    <location>
        <begin position="63"/>
        <end position="104"/>
    </location>
</feature>
<evidence type="ECO:0000256" key="3">
    <source>
        <dbReference type="ARBA" id="ARBA00023242"/>
    </source>
</evidence>
<dbReference type="GO" id="GO:0000462">
    <property type="term" value="P:maturation of SSU-rRNA from tricistronic rRNA transcript (SSU-rRNA, 5.8S rRNA, LSU-rRNA)"/>
    <property type="evidence" value="ECO:0007669"/>
    <property type="project" value="TreeGrafter"/>
</dbReference>
<protein>
    <recommendedName>
        <fullName evidence="6">Sas10 C-terminal domain-containing protein</fullName>
    </recommendedName>
</protein>
<reference evidence="7" key="1">
    <citation type="journal article" date="2020" name="Stud. Mycol.">
        <title>101 Dothideomycetes genomes: a test case for predicting lifestyles and emergence of pathogens.</title>
        <authorList>
            <person name="Haridas S."/>
            <person name="Albert R."/>
            <person name="Binder M."/>
            <person name="Bloem J."/>
            <person name="Labutti K."/>
            <person name="Salamov A."/>
            <person name="Andreopoulos B."/>
            <person name="Baker S."/>
            <person name="Barry K."/>
            <person name="Bills G."/>
            <person name="Bluhm B."/>
            <person name="Cannon C."/>
            <person name="Castanera R."/>
            <person name="Culley D."/>
            <person name="Daum C."/>
            <person name="Ezra D."/>
            <person name="Gonzalez J."/>
            <person name="Henrissat B."/>
            <person name="Kuo A."/>
            <person name="Liang C."/>
            <person name="Lipzen A."/>
            <person name="Lutzoni F."/>
            <person name="Magnuson J."/>
            <person name="Mondo S."/>
            <person name="Nolan M."/>
            <person name="Ohm R."/>
            <person name="Pangilinan J."/>
            <person name="Park H.-J."/>
            <person name="Ramirez L."/>
            <person name="Alfaro M."/>
            <person name="Sun H."/>
            <person name="Tritt A."/>
            <person name="Yoshinaga Y."/>
            <person name="Zwiers L.-H."/>
            <person name="Turgeon B."/>
            <person name="Goodwin S."/>
            <person name="Spatafora J."/>
            <person name="Crous P."/>
            <person name="Grigoriev I."/>
        </authorList>
    </citation>
    <scope>NUCLEOTIDE SEQUENCE</scope>
    <source>
        <strain evidence="7">CBS 130266</strain>
    </source>
</reference>
<feature type="compositionally biased region" description="Basic residues" evidence="5">
    <location>
        <begin position="627"/>
        <end position="643"/>
    </location>
</feature>
<dbReference type="PANTHER" id="PTHR13237:SF8">
    <property type="entry name" value="SOMETHING ABOUT SILENCING PROTEIN 10"/>
    <property type="match status" value="1"/>
</dbReference>
<gene>
    <name evidence="7" type="ORF">EJ08DRAFT_696780</name>
</gene>
<organism evidence="7 8">
    <name type="scientific">Tothia fuscella</name>
    <dbReference type="NCBI Taxonomy" id="1048955"/>
    <lineage>
        <taxon>Eukaryota</taxon>
        <taxon>Fungi</taxon>
        <taxon>Dikarya</taxon>
        <taxon>Ascomycota</taxon>
        <taxon>Pezizomycotina</taxon>
        <taxon>Dothideomycetes</taxon>
        <taxon>Pleosporomycetidae</taxon>
        <taxon>Venturiales</taxon>
        <taxon>Cylindrosympodiaceae</taxon>
        <taxon>Tothia</taxon>
    </lineage>
</organism>
<dbReference type="PANTHER" id="PTHR13237">
    <property type="entry name" value="SOMETHING ABOUT SILENCING PROTEIN 10-RELATED"/>
    <property type="match status" value="1"/>
</dbReference>
<dbReference type="EMBL" id="MU007034">
    <property type="protein sequence ID" value="KAF2431104.1"/>
    <property type="molecule type" value="Genomic_DNA"/>
</dbReference>
<feature type="domain" description="Sas10 C-terminal" evidence="6">
    <location>
        <begin position="611"/>
        <end position="685"/>
    </location>
</feature>
<feature type="compositionally biased region" description="Basic and acidic residues" evidence="5">
    <location>
        <begin position="512"/>
        <end position="532"/>
    </location>
</feature>
<keyword evidence="8" id="KW-1185">Reference proteome</keyword>
<feature type="compositionally biased region" description="Basic and acidic residues" evidence="5">
    <location>
        <begin position="551"/>
        <end position="563"/>
    </location>
</feature>
<feature type="coiled-coil region" evidence="4">
    <location>
        <begin position="154"/>
        <end position="182"/>
    </location>
</feature>
<comment type="subcellular location">
    <subcellularLocation>
        <location evidence="1">Nucleus</location>
    </subcellularLocation>
</comment>
<keyword evidence="3" id="KW-0539">Nucleus</keyword>
<evidence type="ECO:0000259" key="6">
    <source>
        <dbReference type="Pfam" id="PF09368"/>
    </source>
</evidence>
<keyword evidence="4" id="KW-0175">Coiled coil</keyword>
<dbReference type="AlphaFoldDB" id="A0A9P4TY64"/>
<evidence type="ECO:0000256" key="2">
    <source>
        <dbReference type="ARBA" id="ARBA00010979"/>
    </source>
</evidence>
<sequence length="685" mass="76027">MGKKRKASSDLSKPREPVKQNSKLRIDTYEDVADSEDEFLINRDKIMLDEGPVAKRRRRAVEEDQLLEASDDEILDLPDSAEDDDEDEEMEEDMDMEPSDDESDPESKSKSKSKMFSKRGNGDSDSEASPGPEEDEEELGAWGESKQDYYGADAIDTEQAAKEEEEEAKRLQQKQLQGMSEADFGFDADDWAGDDAAEAGAQEGEGVVMEVLPQNQITEDMGPEEKLRLLKSRYPECELIAQEFVSLQGLLGASEIASRTAKKFLGLQNVLNSQLGRSTIKSHPAIIQHQALSAYLGTMAMYFAVLTSTADVSGSTIAKSPLEMREHPIMNSLVQSRQLWNKVKAIQIPDLEAELATIETELQDRAEKALEMKVIPINGEPNGTIPKSAKKSRKQKPVVDDLGDAQLEARLAQADAEARQAEKMGKLEEDLATLSALTTKTPRTTAKSKAAKPKRFVTNEEDSDFGDETELTAYELAEKAKKKRSLKFYTAQIAQKANKRGTAGKETGGDTDIPHRERLKDRQARLNAEAEKRGKRSKQPGDDLGGESDEDDKRQAKAIRGEANEDGDEYYDMIAHRSKQKKERKAEAAEAYARAAAEGGQVHEVEVVGADGKRKITYQIEKNKGLTPHRKKDVRNPRVKKRKKYEEKKKKLGSIRAVYKGGEGKGGYKGELSGIKTNLVKGVKL</sequence>
<comment type="caution">
    <text evidence="7">The sequence shown here is derived from an EMBL/GenBank/DDBJ whole genome shotgun (WGS) entry which is preliminary data.</text>
</comment>
<dbReference type="GO" id="GO:0032040">
    <property type="term" value="C:small-subunit processome"/>
    <property type="evidence" value="ECO:0007669"/>
    <property type="project" value="TreeGrafter"/>
</dbReference>
<evidence type="ECO:0000256" key="4">
    <source>
        <dbReference type="SAM" id="Coils"/>
    </source>
</evidence>
<dbReference type="OrthoDB" id="1924577at2759"/>
<feature type="region of interest" description="Disordered" evidence="5">
    <location>
        <begin position="622"/>
        <end position="648"/>
    </location>
</feature>